<feature type="compositionally biased region" description="Low complexity" evidence="1">
    <location>
        <begin position="45"/>
        <end position="54"/>
    </location>
</feature>
<evidence type="ECO:0000256" key="1">
    <source>
        <dbReference type="SAM" id="MobiDB-lite"/>
    </source>
</evidence>
<reference evidence="2 3" key="1">
    <citation type="journal article" date="2009" name="Science">
        <title>Green evolution and dynamic adaptations revealed by genomes of the marine picoeukaryotes Micromonas.</title>
        <authorList>
            <person name="Worden A.Z."/>
            <person name="Lee J.H."/>
            <person name="Mock T."/>
            <person name="Rouze P."/>
            <person name="Simmons M.P."/>
            <person name="Aerts A.L."/>
            <person name="Allen A.E."/>
            <person name="Cuvelier M.L."/>
            <person name="Derelle E."/>
            <person name="Everett M.V."/>
            <person name="Foulon E."/>
            <person name="Grimwood J."/>
            <person name="Gundlach H."/>
            <person name="Henrissat B."/>
            <person name="Napoli C."/>
            <person name="McDonald S.M."/>
            <person name="Parker M.S."/>
            <person name="Rombauts S."/>
            <person name="Salamov A."/>
            <person name="Von Dassow P."/>
            <person name="Badger J.H."/>
            <person name="Coutinho P.M."/>
            <person name="Demir E."/>
            <person name="Dubchak I."/>
            <person name="Gentemann C."/>
            <person name="Eikrem W."/>
            <person name="Gready J.E."/>
            <person name="John U."/>
            <person name="Lanier W."/>
            <person name="Lindquist E.A."/>
            <person name="Lucas S."/>
            <person name="Mayer K.F."/>
            <person name="Moreau H."/>
            <person name="Not F."/>
            <person name="Otillar R."/>
            <person name="Panaud O."/>
            <person name="Pangilinan J."/>
            <person name="Paulsen I."/>
            <person name="Piegu B."/>
            <person name="Poliakov A."/>
            <person name="Robbens S."/>
            <person name="Schmutz J."/>
            <person name="Toulza E."/>
            <person name="Wyss T."/>
            <person name="Zelensky A."/>
            <person name="Zhou K."/>
            <person name="Armbrust E.V."/>
            <person name="Bhattacharya D."/>
            <person name="Goodenough U.W."/>
            <person name="Van de Peer Y."/>
            <person name="Grigoriev I.V."/>
        </authorList>
    </citation>
    <scope>NUCLEOTIDE SEQUENCE [LARGE SCALE GENOMIC DNA]</scope>
    <source>
        <strain evidence="3">RCC299 / NOUM17</strain>
    </source>
</reference>
<organism evidence="2 3">
    <name type="scientific">Micromonas commoda (strain RCC299 / NOUM17 / CCMP2709)</name>
    <name type="common">Picoplanktonic green alga</name>
    <dbReference type="NCBI Taxonomy" id="296587"/>
    <lineage>
        <taxon>Eukaryota</taxon>
        <taxon>Viridiplantae</taxon>
        <taxon>Chlorophyta</taxon>
        <taxon>Mamiellophyceae</taxon>
        <taxon>Mamiellales</taxon>
        <taxon>Mamiellaceae</taxon>
        <taxon>Micromonas</taxon>
    </lineage>
</organism>
<feature type="region of interest" description="Disordered" evidence="1">
    <location>
        <begin position="1"/>
        <end position="93"/>
    </location>
</feature>
<evidence type="ECO:0000313" key="2">
    <source>
        <dbReference type="EMBL" id="ACO70116.1"/>
    </source>
</evidence>
<dbReference type="OrthoDB" id="10631151at2759"/>
<name>C1FHK6_MICCC</name>
<dbReference type="AlphaFoldDB" id="C1FHK6"/>
<gene>
    <name evidence="2" type="ORF">MICPUN_62115</name>
</gene>
<dbReference type="RefSeq" id="XP_002508858.1">
    <property type="nucleotide sequence ID" value="XM_002508812.1"/>
</dbReference>
<proteinExistence type="predicted"/>
<dbReference type="OMA" id="MFRELRY"/>
<feature type="region of interest" description="Disordered" evidence="1">
    <location>
        <begin position="288"/>
        <end position="319"/>
    </location>
</feature>
<dbReference type="Proteomes" id="UP000002009">
    <property type="component" value="Chromosome 10"/>
</dbReference>
<keyword evidence="3" id="KW-1185">Reference proteome</keyword>
<protein>
    <submittedName>
        <fullName evidence="2">Uncharacterized protein</fullName>
    </submittedName>
</protein>
<accession>C1FHK6</accession>
<evidence type="ECO:0000313" key="3">
    <source>
        <dbReference type="Proteomes" id="UP000002009"/>
    </source>
</evidence>
<sequence length="319" mass="35098">MSGYDRTPGPTSPRPSSRRRESRRGYDSRASDVAPTPRRDNASVRSQRGSMRSQGRSEADRMPQTPTTVDRAYGRTDARSGRSGGSAKSGKSAAFRRDSSLAGFIKRLRDVEILSDVALGKIRASGHKMPGDLEAFQKRKDEVLRCVDEMKGLPGAEQILSGKVSDEMFRELRYTSRYIDEFNKVPLMPMNTLLGSSLSSWLVSDETLDNNPAVMNLRQLRETCESLQTIEEILTSQLSVLNWDVGEAMTPPPPEIIVNPKDVEVGLRREQSSSPPEDSTCCFCCSSAPIEAPAPAPRKNNSSTRGRDSPASGRSSGRR</sequence>
<dbReference type="GeneID" id="8247135"/>
<dbReference type="EMBL" id="CP001576">
    <property type="protein sequence ID" value="ACO70116.1"/>
    <property type="molecule type" value="Genomic_DNA"/>
</dbReference>
<dbReference type="KEGG" id="mis:MICPUN_62115"/>
<dbReference type="InParanoid" id="C1FHK6"/>